<comment type="similarity">
    <text evidence="1">Belongs to the PITHD1 family.</text>
</comment>
<dbReference type="Pfam" id="PF06201">
    <property type="entry name" value="PITH"/>
    <property type="match status" value="1"/>
</dbReference>
<organism evidence="3 4">
    <name type="scientific">Trypanosoma theileri</name>
    <dbReference type="NCBI Taxonomy" id="67003"/>
    <lineage>
        <taxon>Eukaryota</taxon>
        <taxon>Discoba</taxon>
        <taxon>Euglenozoa</taxon>
        <taxon>Kinetoplastea</taxon>
        <taxon>Metakinetoplastina</taxon>
        <taxon>Trypanosomatida</taxon>
        <taxon>Trypanosomatidae</taxon>
        <taxon>Trypanosoma</taxon>
    </lineage>
</organism>
<evidence type="ECO:0000313" key="4">
    <source>
        <dbReference type="Proteomes" id="UP000192257"/>
    </source>
</evidence>
<gene>
    <name evidence="3" type="ORF">TM35_000321040</name>
</gene>
<dbReference type="InterPro" id="IPR045099">
    <property type="entry name" value="PITH1-like"/>
</dbReference>
<dbReference type="PROSITE" id="PS51532">
    <property type="entry name" value="PITH"/>
    <property type="match status" value="1"/>
</dbReference>
<dbReference type="GeneID" id="39988511"/>
<dbReference type="InterPro" id="IPR010400">
    <property type="entry name" value="PITH_dom"/>
</dbReference>
<name>A0A1X0NNQ9_9TRYP</name>
<dbReference type="PANTHER" id="PTHR12175:SF1">
    <property type="entry name" value="PITH DOMAIN-CONTAINING PROTEIN 1"/>
    <property type="match status" value="1"/>
</dbReference>
<evidence type="ECO:0000256" key="1">
    <source>
        <dbReference type="ARBA" id="ARBA00025788"/>
    </source>
</evidence>
<evidence type="ECO:0000259" key="2">
    <source>
        <dbReference type="PROSITE" id="PS51532"/>
    </source>
</evidence>
<dbReference type="EMBL" id="NBCO01000032">
    <property type="protein sequence ID" value="ORC85789.1"/>
    <property type="molecule type" value="Genomic_DNA"/>
</dbReference>
<feature type="domain" description="PITH" evidence="2">
    <location>
        <begin position="20"/>
        <end position="194"/>
    </location>
</feature>
<dbReference type="InterPro" id="IPR008979">
    <property type="entry name" value="Galactose-bd-like_sf"/>
</dbReference>
<dbReference type="Gene3D" id="2.60.120.470">
    <property type="entry name" value="PITH domain"/>
    <property type="match status" value="1"/>
</dbReference>
<dbReference type="AlphaFoldDB" id="A0A1X0NNQ9"/>
<protein>
    <submittedName>
        <fullName evidence="3">Putative PITH domain-containing protein 1-like</fullName>
    </submittedName>
</protein>
<dbReference type="RefSeq" id="XP_028879855.1">
    <property type="nucleotide sequence ID" value="XM_029028731.1"/>
</dbReference>
<dbReference type="OrthoDB" id="2635at2759"/>
<sequence length="215" mass="23674">MPCNCRHGTGSHDHLQDGFLHGGVFGVGSPLNEQIDLPFIQLWNAKQGNSEAARILDPNNVNNEEPVCSDADPELLLFIPLKQVCRIKGISILGTNDDFAPSQVKVFCNPGIIQGFDSVRNLEPQEEILLAQVSVGDRIVYRLNPAKFSSSSNLALLFKDNFGENETHLLRIDIFGESTGRPVHQELATNIVYEAMANPADHDVSEEHGKTFVVQ</sequence>
<evidence type="ECO:0000313" key="3">
    <source>
        <dbReference type="EMBL" id="ORC85789.1"/>
    </source>
</evidence>
<keyword evidence="4" id="KW-1185">Reference proteome</keyword>
<comment type="caution">
    <text evidence="3">The sequence shown here is derived from an EMBL/GenBank/DDBJ whole genome shotgun (WGS) entry which is preliminary data.</text>
</comment>
<dbReference type="VEuPathDB" id="TriTrypDB:TM35_000321040"/>
<dbReference type="GO" id="GO:0005737">
    <property type="term" value="C:cytoplasm"/>
    <property type="evidence" value="ECO:0007669"/>
    <property type="project" value="UniProtKB-ARBA"/>
</dbReference>
<dbReference type="Proteomes" id="UP000192257">
    <property type="component" value="Unassembled WGS sequence"/>
</dbReference>
<dbReference type="InterPro" id="IPR037047">
    <property type="entry name" value="PITH_dom_sf"/>
</dbReference>
<dbReference type="PANTHER" id="PTHR12175">
    <property type="entry name" value="AD039 HT014 THIOREDOXIN FAMILY TRP26"/>
    <property type="match status" value="1"/>
</dbReference>
<reference evidence="3 4" key="1">
    <citation type="submission" date="2017-03" db="EMBL/GenBank/DDBJ databases">
        <title>An alternative strategy for trypanosome survival in the mammalian bloodstream revealed through genome and transcriptome analysis of the ubiquitous bovine parasite Trypanosoma (Megatrypanum) theileri.</title>
        <authorList>
            <person name="Kelly S."/>
            <person name="Ivens A."/>
            <person name="Mott A."/>
            <person name="O'Neill E."/>
            <person name="Emms D."/>
            <person name="Macleod O."/>
            <person name="Voorheis P."/>
            <person name="Matthews J."/>
            <person name="Matthews K."/>
            <person name="Carrington M."/>
        </authorList>
    </citation>
    <scope>NUCLEOTIDE SEQUENCE [LARGE SCALE GENOMIC DNA]</scope>
    <source>
        <strain evidence="3">Edinburgh</strain>
    </source>
</reference>
<proteinExistence type="inferred from homology"/>
<accession>A0A1X0NNQ9</accession>
<dbReference type="SUPFAM" id="SSF49785">
    <property type="entry name" value="Galactose-binding domain-like"/>
    <property type="match status" value="1"/>
</dbReference>